<dbReference type="RefSeq" id="WP_264485439.1">
    <property type="nucleotide sequence ID" value="NZ_JAPDDT010000001.1"/>
</dbReference>
<reference evidence="2 3" key="1">
    <citation type="submission" date="2022-10" db="EMBL/GenBank/DDBJ databases">
        <title>Luteolibacter arcticus strain CCTCC AB 2014275, whole genome shotgun sequencing project.</title>
        <authorList>
            <person name="Zhao G."/>
            <person name="Shen L."/>
        </authorList>
    </citation>
    <scope>NUCLEOTIDE SEQUENCE [LARGE SCALE GENOMIC DNA]</scope>
    <source>
        <strain evidence="2 3">CCTCC AB 2014275</strain>
    </source>
</reference>
<evidence type="ECO:0000313" key="3">
    <source>
        <dbReference type="Proteomes" id="UP001320876"/>
    </source>
</evidence>
<accession>A0ABT3GCG9</accession>
<comment type="caution">
    <text evidence="2">The sequence shown here is derived from an EMBL/GenBank/DDBJ whole genome shotgun (WGS) entry which is preliminary data.</text>
</comment>
<protein>
    <submittedName>
        <fullName evidence="2">Uncharacterized protein</fullName>
    </submittedName>
</protein>
<organism evidence="2 3">
    <name type="scientific">Luteolibacter arcticus</name>
    <dbReference type="NCBI Taxonomy" id="1581411"/>
    <lineage>
        <taxon>Bacteria</taxon>
        <taxon>Pseudomonadati</taxon>
        <taxon>Verrucomicrobiota</taxon>
        <taxon>Verrucomicrobiia</taxon>
        <taxon>Verrucomicrobiales</taxon>
        <taxon>Verrucomicrobiaceae</taxon>
        <taxon>Luteolibacter</taxon>
    </lineage>
</organism>
<gene>
    <name evidence="2" type="ORF">OKA05_02125</name>
</gene>
<keyword evidence="1" id="KW-0812">Transmembrane</keyword>
<keyword evidence="3" id="KW-1185">Reference proteome</keyword>
<evidence type="ECO:0000256" key="1">
    <source>
        <dbReference type="SAM" id="Phobius"/>
    </source>
</evidence>
<sequence length="55" mass="6129">MKLTAFILVLLTIVLALISIRMTPQPLLHSLGALSVWMGVPLAAGFFLDRLRRRP</sequence>
<keyword evidence="1" id="KW-0472">Membrane</keyword>
<dbReference type="Proteomes" id="UP001320876">
    <property type="component" value="Unassembled WGS sequence"/>
</dbReference>
<keyword evidence="1" id="KW-1133">Transmembrane helix</keyword>
<name>A0ABT3GCG9_9BACT</name>
<feature type="transmembrane region" description="Helical" evidence="1">
    <location>
        <begin position="26"/>
        <end position="48"/>
    </location>
</feature>
<proteinExistence type="predicted"/>
<evidence type="ECO:0000313" key="2">
    <source>
        <dbReference type="EMBL" id="MCW1921330.1"/>
    </source>
</evidence>
<dbReference type="EMBL" id="JAPDDT010000001">
    <property type="protein sequence ID" value="MCW1921330.1"/>
    <property type="molecule type" value="Genomic_DNA"/>
</dbReference>